<name>A0ABQ5KZR6_9EUKA</name>
<gene>
    <name evidence="1" type="ORF">ADUPG1_003845</name>
</gene>
<dbReference type="InterPro" id="IPR050155">
    <property type="entry name" value="HAD-like_hydrolase_sf"/>
</dbReference>
<dbReference type="InterPro" id="IPR023198">
    <property type="entry name" value="PGP-like_dom2"/>
</dbReference>
<dbReference type="PANTHER" id="PTHR43434:SF1">
    <property type="entry name" value="PHOSPHOGLYCOLATE PHOSPHATASE"/>
    <property type="match status" value="1"/>
</dbReference>
<dbReference type="Gene3D" id="1.10.150.240">
    <property type="entry name" value="Putative phosphatase, domain 2"/>
    <property type="match status" value="1"/>
</dbReference>
<dbReference type="NCBIfam" id="TIGR01509">
    <property type="entry name" value="HAD-SF-IA-v3"/>
    <property type="match status" value="1"/>
</dbReference>
<dbReference type="SUPFAM" id="SSF56784">
    <property type="entry name" value="HAD-like"/>
    <property type="match status" value="1"/>
</dbReference>
<dbReference type="Gene3D" id="3.40.50.1000">
    <property type="entry name" value="HAD superfamily/HAD-like"/>
    <property type="match status" value="1"/>
</dbReference>
<dbReference type="PANTHER" id="PTHR43434">
    <property type="entry name" value="PHOSPHOGLYCOLATE PHOSPHATASE"/>
    <property type="match status" value="1"/>
</dbReference>
<dbReference type="EMBL" id="BQXS01005442">
    <property type="protein sequence ID" value="GKT37907.1"/>
    <property type="molecule type" value="Genomic_DNA"/>
</dbReference>
<dbReference type="InterPro" id="IPR036412">
    <property type="entry name" value="HAD-like_sf"/>
</dbReference>
<accession>A0ABQ5KZR6</accession>
<proteinExistence type="predicted"/>
<evidence type="ECO:0000313" key="2">
    <source>
        <dbReference type="Proteomes" id="UP001057375"/>
    </source>
</evidence>
<dbReference type="InterPro" id="IPR023214">
    <property type="entry name" value="HAD_sf"/>
</dbReference>
<comment type="caution">
    <text evidence="1">The sequence shown here is derived from an EMBL/GenBank/DDBJ whole genome shotgun (WGS) entry which is preliminary data.</text>
</comment>
<feature type="non-terminal residue" evidence="1">
    <location>
        <position position="1"/>
    </location>
</feature>
<dbReference type="InterPro" id="IPR006439">
    <property type="entry name" value="HAD-SF_hydro_IA"/>
</dbReference>
<dbReference type="Proteomes" id="UP001057375">
    <property type="component" value="Unassembled WGS sequence"/>
</dbReference>
<dbReference type="InterPro" id="IPR041492">
    <property type="entry name" value="HAD_2"/>
</dbReference>
<evidence type="ECO:0000313" key="1">
    <source>
        <dbReference type="EMBL" id="GKT37907.1"/>
    </source>
</evidence>
<organism evidence="1 2">
    <name type="scientific">Aduncisulcus paluster</name>
    <dbReference type="NCBI Taxonomy" id="2918883"/>
    <lineage>
        <taxon>Eukaryota</taxon>
        <taxon>Metamonada</taxon>
        <taxon>Carpediemonas-like organisms</taxon>
        <taxon>Aduncisulcus</taxon>
    </lineage>
</organism>
<protein>
    <submittedName>
        <fullName evidence="1">Multi-domain containing protein</fullName>
    </submittedName>
</protein>
<sequence length="192" mass="22143">ASKRALKEFFDVNLPFDEYMDIMTAGNGVWVAAKGASEKEKIIAREQRDVYYQEYLRKENIAIENVHDVLGELKKKYQMAIVTTSRRVDFDIIHKNRGIIDFMDFVLCVEDYPRAKPFPDPYLKGLELFGASKEETIVIEDSERGLISANRANIDCVIVHNEFTKTQNFDSASYKIDKLSELSSILNQNKFE</sequence>
<dbReference type="Pfam" id="PF13419">
    <property type="entry name" value="HAD_2"/>
    <property type="match status" value="1"/>
</dbReference>
<keyword evidence="2" id="KW-1185">Reference proteome</keyword>
<reference evidence="1" key="1">
    <citation type="submission" date="2022-03" db="EMBL/GenBank/DDBJ databases">
        <title>Draft genome sequence of Aduncisulcus paluster, a free-living microaerophilic Fornicata.</title>
        <authorList>
            <person name="Yuyama I."/>
            <person name="Kume K."/>
            <person name="Tamura T."/>
            <person name="Inagaki Y."/>
            <person name="Hashimoto T."/>
        </authorList>
    </citation>
    <scope>NUCLEOTIDE SEQUENCE</scope>
    <source>
        <strain evidence="1">NY0171</strain>
    </source>
</reference>